<comment type="caution">
    <text evidence="12">The sequence shown here is derived from an EMBL/GenBank/DDBJ whole genome shotgun (WGS) entry which is preliminary data.</text>
</comment>
<keyword evidence="5" id="KW-0819">tRNA processing</keyword>
<feature type="domain" description="Protein kinase" evidence="11">
    <location>
        <begin position="5"/>
        <end position="220"/>
    </location>
</feature>
<evidence type="ECO:0000256" key="6">
    <source>
        <dbReference type="ARBA" id="ARBA00022741"/>
    </source>
</evidence>
<dbReference type="InterPro" id="IPR022495">
    <property type="entry name" value="Bud32"/>
</dbReference>
<dbReference type="GO" id="GO:0004674">
    <property type="term" value="F:protein serine/threonine kinase activity"/>
    <property type="evidence" value="ECO:0007669"/>
    <property type="project" value="UniProtKB-KW"/>
</dbReference>
<organism evidence="12">
    <name type="scientific">Fervidicoccus fontis</name>
    <dbReference type="NCBI Taxonomy" id="683846"/>
    <lineage>
        <taxon>Archaea</taxon>
        <taxon>Thermoproteota</taxon>
        <taxon>Thermoprotei</taxon>
        <taxon>Fervidicoccales</taxon>
        <taxon>Fervidicoccaceae</taxon>
        <taxon>Fervidicoccus</taxon>
    </lineage>
</organism>
<comment type="catalytic activity">
    <reaction evidence="10">
        <text>L-seryl-[protein] + ATP = O-phospho-L-seryl-[protein] + ADP + H(+)</text>
        <dbReference type="Rhea" id="RHEA:17989"/>
        <dbReference type="Rhea" id="RHEA-COMP:9863"/>
        <dbReference type="Rhea" id="RHEA-COMP:11604"/>
        <dbReference type="ChEBI" id="CHEBI:15378"/>
        <dbReference type="ChEBI" id="CHEBI:29999"/>
        <dbReference type="ChEBI" id="CHEBI:30616"/>
        <dbReference type="ChEBI" id="CHEBI:83421"/>
        <dbReference type="ChEBI" id="CHEBI:456216"/>
        <dbReference type="EC" id="2.7.11.1"/>
    </reaction>
</comment>
<comment type="similarity">
    <text evidence="1">Belongs to the protein kinase superfamily. BUD32 family.</text>
</comment>
<dbReference type="SMART" id="SM00220">
    <property type="entry name" value="S_TKc"/>
    <property type="match status" value="1"/>
</dbReference>
<evidence type="ECO:0000256" key="4">
    <source>
        <dbReference type="ARBA" id="ARBA00022679"/>
    </source>
</evidence>
<gene>
    <name evidence="12" type="ORF">ENO36_01980</name>
</gene>
<proteinExistence type="inferred from homology"/>
<evidence type="ECO:0000259" key="11">
    <source>
        <dbReference type="PROSITE" id="PS50011"/>
    </source>
</evidence>
<protein>
    <recommendedName>
        <fullName evidence="2">non-specific serine/threonine protein kinase</fullName>
        <ecNumber evidence="2">2.7.11.1</ecNumber>
    </recommendedName>
</protein>
<name>A0A7C2UL29_9CREN</name>
<dbReference type="Gene3D" id="1.10.510.10">
    <property type="entry name" value="Transferase(Phosphotransferase) domain 1"/>
    <property type="match status" value="1"/>
</dbReference>
<dbReference type="GO" id="GO:0005829">
    <property type="term" value="C:cytosol"/>
    <property type="evidence" value="ECO:0007669"/>
    <property type="project" value="TreeGrafter"/>
</dbReference>
<evidence type="ECO:0000256" key="8">
    <source>
        <dbReference type="ARBA" id="ARBA00022840"/>
    </source>
</evidence>
<sequence>MERLKKSLFPLSWGAESNLYSGIYLGHKVVIKERIKKPYMNPKLAEKLIRERTLAEAKILWEANSLGVKAPLPLKIDPERGVIIMSYIEGELLRDMIYREGFSLKVKNIMEEMGRSIAILHNSHIIHGDLTTSNVIYQYQTKNLYLIDFGLSFHSKRSEDKATDIRVLERAVESTHPEYKNELMSSFLSSYFEKVNERDLIWESLEDIRLRGRYIKERQA</sequence>
<dbReference type="NCBIfam" id="NF011463">
    <property type="entry name" value="PRK14879.1-4"/>
    <property type="match status" value="1"/>
</dbReference>
<reference evidence="12" key="1">
    <citation type="journal article" date="2020" name="mSystems">
        <title>Genome- and Community-Level Interaction Insights into Carbon Utilization and Element Cycling Functions of Hydrothermarchaeota in Hydrothermal Sediment.</title>
        <authorList>
            <person name="Zhou Z."/>
            <person name="Liu Y."/>
            <person name="Xu W."/>
            <person name="Pan J."/>
            <person name="Luo Z.H."/>
            <person name="Li M."/>
        </authorList>
    </citation>
    <scope>NUCLEOTIDE SEQUENCE [LARGE SCALE GENOMIC DNA]</scope>
    <source>
        <strain evidence="12">SpSt-1259</strain>
    </source>
</reference>
<dbReference type="PANTHER" id="PTHR12209:SF0">
    <property type="entry name" value="EKC_KEOPS COMPLEX SUBUNIT TP53RK"/>
    <property type="match status" value="1"/>
</dbReference>
<dbReference type="InterPro" id="IPR008266">
    <property type="entry name" value="Tyr_kinase_AS"/>
</dbReference>
<evidence type="ECO:0000256" key="1">
    <source>
        <dbReference type="ARBA" id="ARBA00010630"/>
    </source>
</evidence>
<dbReference type="PROSITE" id="PS50011">
    <property type="entry name" value="PROTEIN_KINASE_DOM"/>
    <property type="match status" value="1"/>
</dbReference>
<evidence type="ECO:0000256" key="5">
    <source>
        <dbReference type="ARBA" id="ARBA00022694"/>
    </source>
</evidence>
<evidence type="ECO:0000256" key="9">
    <source>
        <dbReference type="ARBA" id="ARBA00047899"/>
    </source>
</evidence>
<dbReference type="GO" id="GO:0005524">
    <property type="term" value="F:ATP binding"/>
    <property type="evidence" value="ECO:0007669"/>
    <property type="project" value="UniProtKB-KW"/>
</dbReference>
<accession>A0A7C2UL29</accession>
<keyword evidence="8" id="KW-0067">ATP-binding</keyword>
<dbReference type="EC" id="2.7.11.1" evidence="2"/>
<dbReference type="EMBL" id="DSFE01000046">
    <property type="protein sequence ID" value="HEU97609.1"/>
    <property type="molecule type" value="Genomic_DNA"/>
</dbReference>
<evidence type="ECO:0000256" key="2">
    <source>
        <dbReference type="ARBA" id="ARBA00012513"/>
    </source>
</evidence>
<evidence type="ECO:0000256" key="10">
    <source>
        <dbReference type="ARBA" id="ARBA00048679"/>
    </source>
</evidence>
<keyword evidence="7 12" id="KW-0418">Kinase</keyword>
<dbReference type="NCBIfam" id="NF011460">
    <property type="entry name" value="PRK14879.1-1"/>
    <property type="match status" value="1"/>
</dbReference>
<dbReference type="InterPro" id="IPR000719">
    <property type="entry name" value="Prot_kinase_dom"/>
</dbReference>
<dbReference type="InterPro" id="IPR011009">
    <property type="entry name" value="Kinase-like_dom_sf"/>
</dbReference>
<evidence type="ECO:0000256" key="3">
    <source>
        <dbReference type="ARBA" id="ARBA00022527"/>
    </source>
</evidence>
<dbReference type="SUPFAM" id="SSF56112">
    <property type="entry name" value="Protein kinase-like (PK-like)"/>
    <property type="match status" value="1"/>
</dbReference>
<dbReference type="NCBIfam" id="TIGR03724">
    <property type="entry name" value="arch_bud32"/>
    <property type="match status" value="1"/>
</dbReference>
<keyword evidence="6" id="KW-0547">Nucleotide-binding</keyword>
<evidence type="ECO:0000256" key="7">
    <source>
        <dbReference type="ARBA" id="ARBA00022777"/>
    </source>
</evidence>
<dbReference type="PROSITE" id="PS00109">
    <property type="entry name" value="PROTEIN_KINASE_TYR"/>
    <property type="match status" value="1"/>
</dbReference>
<comment type="catalytic activity">
    <reaction evidence="9">
        <text>L-threonyl-[protein] + ATP = O-phospho-L-threonyl-[protein] + ADP + H(+)</text>
        <dbReference type="Rhea" id="RHEA:46608"/>
        <dbReference type="Rhea" id="RHEA-COMP:11060"/>
        <dbReference type="Rhea" id="RHEA-COMP:11605"/>
        <dbReference type="ChEBI" id="CHEBI:15378"/>
        <dbReference type="ChEBI" id="CHEBI:30013"/>
        <dbReference type="ChEBI" id="CHEBI:30616"/>
        <dbReference type="ChEBI" id="CHEBI:61977"/>
        <dbReference type="ChEBI" id="CHEBI:456216"/>
        <dbReference type="EC" id="2.7.11.1"/>
    </reaction>
</comment>
<keyword evidence="3" id="KW-0723">Serine/threonine-protein kinase</keyword>
<dbReference type="PANTHER" id="PTHR12209">
    <property type="entry name" value="NON-SPECIFIC SERINE/THREONINE PROTEIN KINASE"/>
    <property type="match status" value="1"/>
</dbReference>
<dbReference type="AlphaFoldDB" id="A0A7C2UL29"/>
<dbReference type="Proteomes" id="UP000885664">
    <property type="component" value="Unassembled WGS sequence"/>
</dbReference>
<evidence type="ECO:0000313" key="12">
    <source>
        <dbReference type="EMBL" id="HEU97609.1"/>
    </source>
</evidence>
<keyword evidence="4" id="KW-0808">Transferase</keyword>
<dbReference type="Gene3D" id="3.30.200.20">
    <property type="entry name" value="Phosphorylase Kinase, domain 1"/>
    <property type="match status" value="1"/>
</dbReference>
<dbReference type="Pfam" id="PF00069">
    <property type="entry name" value="Pkinase"/>
    <property type="match status" value="1"/>
</dbReference>
<dbReference type="GO" id="GO:0008033">
    <property type="term" value="P:tRNA processing"/>
    <property type="evidence" value="ECO:0007669"/>
    <property type="project" value="UniProtKB-KW"/>
</dbReference>